<comment type="caution">
    <text evidence="3">The sequence shown here is derived from an EMBL/GenBank/DDBJ whole genome shotgun (WGS) entry which is preliminary data.</text>
</comment>
<dbReference type="NCBIfam" id="TIGR00996">
    <property type="entry name" value="Mtu_fam_mce"/>
    <property type="match status" value="1"/>
</dbReference>
<proteinExistence type="predicted"/>
<dbReference type="InterPro" id="IPR005693">
    <property type="entry name" value="Mce"/>
</dbReference>
<dbReference type="PROSITE" id="PS51257">
    <property type="entry name" value="PROKAR_LIPOPROTEIN"/>
    <property type="match status" value="1"/>
</dbReference>
<accession>A0ABW9FIC4</accession>
<protein>
    <submittedName>
        <fullName evidence="3">MCE family protein</fullName>
    </submittedName>
</protein>
<evidence type="ECO:0000313" key="4">
    <source>
        <dbReference type="Proteomes" id="UP001629745"/>
    </source>
</evidence>
<organism evidence="3 4">
    <name type="scientific">Rhodococcus parequi</name>
    <dbReference type="NCBI Taxonomy" id="3137122"/>
    <lineage>
        <taxon>Bacteria</taxon>
        <taxon>Bacillati</taxon>
        <taxon>Actinomycetota</taxon>
        <taxon>Actinomycetes</taxon>
        <taxon>Mycobacteriales</taxon>
        <taxon>Nocardiaceae</taxon>
        <taxon>Rhodococcus</taxon>
    </lineage>
</organism>
<dbReference type="EMBL" id="JBDLNV010000006">
    <property type="protein sequence ID" value="MFM1725287.1"/>
    <property type="molecule type" value="Genomic_DNA"/>
</dbReference>
<dbReference type="Pfam" id="PF11887">
    <property type="entry name" value="Mce4_CUP1"/>
    <property type="match status" value="1"/>
</dbReference>
<dbReference type="PANTHER" id="PTHR33371">
    <property type="entry name" value="INTERMEMBRANE PHOSPHOLIPID TRANSPORT SYSTEM BINDING PROTEIN MLAD-RELATED"/>
    <property type="match status" value="1"/>
</dbReference>
<keyword evidence="4" id="KW-1185">Reference proteome</keyword>
<evidence type="ECO:0000259" key="1">
    <source>
        <dbReference type="Pfam" id="PF02470"/>
    </source>
</evidence>
<feature type="domain" description="Mce/MlaD" evidence="1">
    <location>
        <begin position="37"/>
        <end position="110"/>
    </location>
</feature>
<dbReference type="InterPro" id="IPR024516">
    <property type="entry name" value="Mce_C"/>
</dbReference>
<dbReference type="PANTHER" id="PTHR33371:SF4">
    <property type="entry name" value="INTERMEMBRANE PHOSPHOLIPID TRANSPORT SYSTEM BINDING PROTEIN MLAD"/>
    <property type="match status" value="1"/>
</dbReference>
<dbReference type="RefSeq" id="WP_420165776.1">
    <property type="nucleotide sequence ID" value="NZ_JBDLNV010000006.1"/>
</dbReference>
<gene>
    <name evidence="3" type="ORF">ABEU20_003899</name>
</gene>
<reference evidence="3 4" key="1">
    <citation type="submission" date="2023-11" db="EMBL/GenBank/DDBJ databases">
        <authorList>
            <person name="Val-Calvo J."/>
            <person name="Scortti M."/>
            <person name="Vazquez-Boland J."/>
        </authorList>
    </citation>
    <scope>NUCLEOTIDE SEQUENCE [LARGE SCALE GENOMIC DNA]</scope>
    <source>
        <strain evidence="3 4">PAM 2766</strain>
    </source>
</reference>
<evidence type="ECO:0000259" key="2">
    <source>
        <dbReference type="Pfam" id="PF11887"/>
    </source>
</evidence>
<dbReference type="Pfam" id="PF02470">
    <property type="entry name" value="MlaD"/>
    <property type="match status" value="1"/>
</dbReference>
<name>A0ABW9FIC4_9NOCA</name>
<evidence type="ECO:0000313" key="3">
    <source>
        <dbReference type="EMBL" id="MFM1725287.1"/>
    </source>
</evidence>
<dbReference type="InterPro" id="IPR052336">
    <property type="entry name" value="MlaD_Phospholipid_Transporter"/>
</dbReference>
<dbReference type="Proteomes" id="UP001629745">
    <property type="component" value="Unassembled WGS sequence"/>
</dbReference>
<feature type="domain" description="Mammalian cell entry C-terminal" evidence="2">
    <location>
        <begin position="117"/>
        <end position="304"/>
    </location>
</feature>
<dbReference type="InterPro" id="IPR003399">
    <property type="entry name" value="Mce/MlaD"/>
</dbReference>
<sequence>MRRAAIVVGALTGAVLIAGCGAGIQDLPLGRSAPGENYTVRVQLAHADGLLTGADVRNGQRVIGRVSALATDTVGALVDLNLSSSVALPENVEVAVELPSALGSPFIRMRAPEQPSTETLADGDVIVESRTEIGPQIESALAALGAVLTGSGFDQLGTVLDELNVAFAGRPQQVRGLLDTVTTLTGAAMEHRQDFDAAMQLAADISSRFAAQQQTIDGFLDIAPEVTNVLVAQRERISTLLDSSAALAGHVDFVLTQSSTGFDALLGDSATVLASLRSFNASIGETLTTMNGFLDNFARAAKGDYLMFDGTLDVPGSIENLLTGGTAAVPAGADSLQSLLSGGVR</sequence>